<dbReference type="EMBL" id="JAIFTH010001094">
    <property type="protein sequence ID" value="KAG9508699.1"/>
    <property type="molecule type" value="Genomic_DNA"/>
</dbReference>
<evidence type="ECO:0008006" key="4">
    <source>
        <dbReference type="Google" id="ProtNLM"/>
    </source>
</evidence>
<comment type="caution">
    <text evidence="2">The sequence shown here is derived from an EMBL/GenBank/DDBJ whole genome shotgun (WGS) entry which is preliminary data.</text>
</comment>
<feature type="transmembrane region" description="Helical" evidence="1">
    <location>
        <begin position="48"/>
        <end position="71"/>
    </location>
</feature>
<feature type="transmembrane region" description="Helical" evidence="1">
    <location>
        <begin position="148"/>
        <end position="167"/>
    </location>
</feature>
<accession>A0ABQ7S5K3</accession>
<keyword evidence="1" id="KW-1133">Transmembrane helix</keyword>
<evidence type="ECO:0000313" key="2">
    <source>
        <dbReference type="EMBL" id="KAG9508699.1"/>
    </source>
</evidence>
<name>A0ABQ7S5K3_9ACAR</name>
<keyword evidence="3" id="KW-1185">Reference proteome</keyword>
<proteinExistence type="predicted"/>
<reference evidence="2 3" key="1">
    <citation type="submission" date="2020-10" db="EMBL/GenBank/DDBJ databases">
        <authorList>
            <person name="Klimov P.B."/>
            <person name="Dyachkov S.M."/>
            <person name="Chetverikov P.E."/>
        </authorList>
    </citation>
    <scope>NUCLEOTIDE SEQUENCE [LARGE SCALE GENOMIC DNA]</scope>
    <source>
        <strain evidence="2">BMOC 18-1129-001#AD2665</strain>
        <tissue evidence="2">Entire mites</tissue>
    </source>
</reference>
<feature type="transmembrane region" description="Helical" evidence="1">
    <location>
        <begin position="287"/>
        <end position="306"/>
    </location>
</feature>
<evidence type="ECO:0000313" key="3">
    <source>
        <dbReference type="Proteomes" id="UP000825002"/>
    </source>
</evidence>
<keyword evidence="1" id="KW-0472">Membrane</keyword>
<keyword evidence="1" id="KW-0812">Transmembrane</keyword>
<sequence length="511" mass="60584">MSKVYIDELFGKIDTALLASYQFTCDEQYYFHRREPHKRYFPRLLGRLYIGLRSYVAIKIILLTQLIGFSIQLKRNEPVNYWWLRVYNQECSRPSHSNLPSDTASTSDFASISHNCSRLVLFRKLNLDLHELIKWFGDPYRRMGNDRISTYCLMAVLAFVVAVISPVSRMLYQYKYRYLEYAFDPQQALQWQAQYLYKHQANIKHIHDSFNKLDYYHSRPYVRTDDWLKWSVRVRVVITLFGQASITTLIVIVNIMPFNQASVNSNSQDSTVFTSFTWQDYLMLADLWSIIAFGTMLICAASQWLVCPIVELSFWLDEIQLQLVTCTVLMRSSRHHSRQVRYSLANALDIDDIMPINHRRSLAVREDCRITSLPHFYKIFKLNTRKRYQQLMLHSTAVNCCLTTDELLANVYFNFYLFVYEFESINELIRSLYPIIFSILSAEFNLKRHKIWISVVQRYFVSNNHRLGFRVLGYAISYQRFLEVNVYLTSVLLLAYSELLRRRCKSYDNLG</sequence>
<protein>
    <recommendedName>
        <fullName evidence="4">Odorant receptor</fullName>
    </recommendedName>
</protein>
<dbReference type="Proteomes" id="UP000825002">
    <property type="component" value="Unassembled WGS sequence"/>
</dbReference>
<organism evidence="2 3">
    <name type="scientific">Fragariocoptes setiger</name>
    <dbReference type="NCBI Taxonomy" id="1670756"/>
    <lineage>
        <taxon>Eukaryota</taxon>
        <taxon>Metazoa</taxon>
        <taxon>Ecdysozoa</taxon>
        <taxon>Arthropoda</taxon>
        <taxon>Chelicerata</taxon>
        <taxon>Arachnida</taxon>
        <taxon>Acari</taxon>
        <taxon>Acariformes</taxon>
        <taxon>Trombidiformes</taxon>
        <taxon>Prostigmata</taxon>
        <taxon>Eupodina</taxon>
        <taxon>Eriophyoidea</taxon>
        <taxon>Phytoptidae</taxon>
        <taxon>Fragariocoptes</taxon>
    </lineage>
</organism>
<feature type="transmembrane region" description="Helical" evidence="1">
    <location>
        <begin position="236"/>
        <end position="256"/>
    </location>
</feature>
<evidence type="ECO:0000256" key="1">
    <source>
        <dbReference type="SAM" id="Phobius"/>
    </source>
</evidence>
<gene>
    <name evidence="2" type="ORF">GZH46_02800</name>
</gene>